<evidence type="ECO:0000313" key="13">
    <source>
        <dbReference type="Proteomes" id="UP000256269"/>
    </source>
</evidence>
<dbReference type="EMBL" id="QUNO01000007">
    <property type="protein sequence ID" value="REH46230.1"/>
    <property type="molecule type" value="Genomic_DNA"/>
</dbReference>
<protein>
    <submittedName>
        <fullName evidence="12">F-type H+-transporting ATPase subunit a</fullName>
    </submittedName>
</protein>
<organism evidence="12 13">
    <name type="scientific">Kutzneria buriramensis</name>
    <dbReference type="NCBI Taxonomy" id="1045776"/>
    <lineage>
        <taxon>Bacteria</taxon>
        <taxon>Bacillati</taxon>
        <taxon>Actinomycetota</taxon>
        <taxon>Actinomycetes</taxon>
        <taxon>Pseudonocardiales</taxon>
        <taxon>Pseudonocardiaceae</taxon>
        <taxon>Kutzneria</taxon>
    </lineage>
</organism>
<dbReference type="GO" id="GO:0006754">
    <property type="term" value="P:ATP biosynthetic process"/>
    <property type="evidence" value="ECO:0007669"/>
    <property type="project" value="UniProtKB-KW"/>
</dbReference>
<keyword evidence="5 11" id="KW-0812">Transmembrane</keyword>
<evidence type="ECO:0000256" key="9">
    <source>
        <dbReference type="ARBA" id="ARBA00023136"/>
    </source>
</evidence>
<dbReference type="SUPFAM" id="SSF81336">
    <property type="entry name" value="F1F0 ATP synthase subunit A"/>
    <property type="match status" value="1"/>
</dbReference>
<evidence type="ECO:0000256" key="2">
    <source>
        <dbReference type="ARBA" id="ARBA00006810"/>
    </source>
</evidence>
<evidence type="ECO:0000256" key="8">
    <source>
        <dbReference type="ARBA" id="ARBA00023065"/>
    </source>
</evidence>
<feature type="transmembrane region" description="Helical" evidence="11">
    <location>
        <begin position="20"/>
        <end position="43"/>
    </location>
</feature>
<gene>
    <name evidence="12" type="ORF">BCF44_107363</name>
</gene>
<evidence type="ECO:0000313" key="12">
    <source>
        <dbReference type="EMBL" id="REH46230.1"/>
    </source>
</evidence>
<keyword evidence="8" id="KW-0406">Ion transport</keyword>
<evidence type="ECO:0000256" key="5">
    <source>
        <dbReference type="ARBA" id="ARBA00022692"/>
    </source>
</evidence>
<keyword evidence="4" id="KW-0138">CF(0)</keyword>
<dbReference type="InterPro" id="IPR035908">
    <property type="entry name" value="F0_ATP_A_sf"/>
</dbReference>
<keyword evidence="3" id="KW-0813">Transport</keyword>
<accession>A0A3E0HIP7</accession>
<evidence type="ECO:0000256" key="7">
    <source>
        <dbReference type="ARBA" id="ARBA00022989"/>
    </source>
</evidence>
<reference evidence="12 13" key="1">
    <citation type="submission" date="2018-08" db="EMBL/GenBank/DDBJ databases">
        <title>Genomic Encyclopedia of Archaeal and Bacterial Type Strains, Phase II (KMG-II): from individual species to whole genera.</title>
        <authorList>
            <person name="Goeker M."/>
        </authorList>
    </citation>
    <scope>NUCLEOTIDE SEQUENCE [LARGE SCALE GENOMIC DNA]</scope>
    <source>
        <strain evidence="12 13">DSM 45791</strain>
    </source>
</reference>
<dbReference type="Proteomes" id="UP000256269">
    <property type="component" value="Unassembled WGS sequence"/>
</dbReference>
<dbReference type="GO" id="GO:0045259">
    <property type="term" value="C:proton-transporting ATP synthase complex"/>
    <property type="evidence" value="ECO:0007669"/>
    <property type="project" value="UniProtKB-KW"/>
</dbReference>
<dbReference type="GO" id="GO:1902600">
    <property type="term" value="P:proton transmembrane transport"/>
    <property type="evidence" value="ECO:0007669"/>
    <property type="project" value="UniProtKB-KW"/>
</dbReference>
<comment type="subcellular location">
    <subcellularLocation>
        <location evidence="1">Membrane</location>
        <topology evidence="1">Multi-pass membrane protein</topology>
    </subcellularLocation>
</comment>
<evidence type="ECO:0000256" key="4">
    <source>
        <dbReference type="ARBA" id="ARBA00022547"/>
    </source>
</evidence>
<proteinExistence type="inferred from homology"/>
<evidence type="ECO:0000256" key="6">
    <source>
        <dbReference type="ARBA" id="ARBA00022781"/>
    </source>
</evidence>
<keyword evidence="6" id="KW-0375">Hydrogen ion transport</keyword>
<evidence type="ECO:0000256" key="3">
    <source>
        <dbReference type="ARBA" id="ARBA00022448"/>
    </source>
</evidence>
<evidence type="ECO:0000256" key="10">
    <source>
        <dbReference type="ARBA" id="ARBA00023310"/>
    </source>
</evidence>
<dbReference type="AlphaFoldDB" id="A0A3E0HIP7"/>
<name>A0A3E0HIP7_9PSEU</name>
<evidence type="ECO:0000256" key="11">
    <source>
        <dbReference type="SAM" id="Phobius"/>
    </source>
</evidence>
<keyword evidence="7 11" id="KW-1133">Transmembrane helix</keyword>
<comment type="caution">
    <text evidence="12">The sequence shown here is derived from an EMBL/GenBank/DDBJ whole genome shotgun (WGS) entry which is preliminary data.</text>
</comment>
<keyword evidence="10" id="KW-0066">ATP synthesis</keyword>
<comment type="similarity">
    <text evidence="2">Belongs to the ATPase A chain family.</text>
</comment>
<keyword evidence="13" id="KW-1185">Reference proteome</keyword>
<evidence type="ECO:0000256" key="1">
    <source>
        <dbReference type="ARBA" id="ARBA00004141"/>
    </source>
</evidence>
<sequence length="61" mass="7077">MVSLIMMFPPYFLWAPNVVWKLFDVFVGLIQAIIFALLTILYFSQATELPDGHHRWPTSPP</sequence>
<dbReference type="Gene3D" id="1.20.120.220">
    <property type="entry name" value="ATP synthase, F0 complex, subunit A"/>
    <property type="match status" value="1"/>
</dbReference>
<keyword evidence="9 11" id="KW-0472">Membrane</keyword>